<keyword evidence="5" id="KW-0206">Cytoskeleton</keyword>
<gene>
    <name evidence="8" type="ORF">ONB1V03_LOCUS14625</name>
</gene>
<evidence type="ECO:0000256" key="5">
    <source>
        <dbReference type="ARBA" id="ARBA00023212"/>
    </source>
</evidence>
<evidence type="ECO:0000256" key="6">
    <source>
        <dbReference type="SAM" id="MobiDB-lite"/>
    </source>
</evidence>
<keyword evidence="4" id="KW-0175">Coiled coil</keyword>
<dbReference type="OrthoDB" id="5412539at2759"/>
<keyword evidence="9" id="KW-1185">Reference proteome</keyword>
<evidence type="ECO:0000313" key="8">
    <source>
        <dbReference type="EMBL" id="CAD7658000.1"/>
    </source>
</evidence>
<feature type="region of interest" description="Disordered" evidence="6">
    <location>
        <begin position="27"/>
        <end position="53"/>
    </location>
</feature>
<evidence type="ECO:0000256" key="2">
    <source>
        <dbReference type="ARBA" id="ARBA00022490"/>
    </source>
</evidence>
<keyword evidence="2" id="KW-0963">Cytoplasm</keyword>
<organism evidence="8">
    <name type="scientific">Oppiella nova</name>
    <dbReference type="NCBI Taxonomy" id="334625"/>
    <lineage>
        <taxon>Eukaryota</taxon>
        <taxon>Metazoa</taxon>
        <taxon>Ecdysozoa</taxon>
        <taxon>Arthropoda</taxon>
        <taxon>Chelicerata</taxon>
        <taxon>Arachnida</taxon>
        <taxon>Acari</taxon>
        <taxon>Acariformes</taxon>
        <taxon>Sarcoptiformes</taxon>
        <taxon>Oribatida</taxon>
        <taxon>Brachypylina</taxon>
        <taxon>Oppioidea</taxon>
        <taxon>Oppiidae</taxon>
        <taxon>Oppiella</taxon>
    </lineage>
</organism>
<dbReference type="Proteomes" id="UP000728032">
    <property type="component" value="Unassembled WGS sequence"/>
</dbReference>
<sequence length="297" mass="34770">MREEFDKYRCDLEKKLADTAETTGALQELGTDLDRQRKQCHDVEDENQSLKDDNRHLRQKVEELRDDIEALDKRHREVLQEFEYECERLSGKAESAAQLADDRERQLRDVEEQQQVAIDVFRRQADVEKRQLEATLNELEVRVRESILENARRRDRSPSPGREGSDGYEQQIEFLNSVIVDMQKKNDELRCRVQVLEEIGLDEFDSSFHQTVTNGGNGSPTTPRRTNGHIRAPRKFCDICDVFDSHETEDCPQQSDAYQETTAHSYYRASRTEHRPYCLQCEKFGHNTEHCPDAETF</sequence>
<name>A0A7R9MDH6_9ACAR</name>
<protein>
    <recommendedName>
        <fullName evidence="7">CLIP1 zinc knuckle domain-containing protein</fullName>
    </recommendedName>
</protein>
<keyword evidence="3" id="KW-0493">Microtubule</keyword>
<accession>A0A7R9MDH6</accession>
<evidence type="ECO:0000313" key="9">
    <source>
        <dbReference type="Proteomes" id="UP000728032"/>
    </source>
</evidence>
<dbReference type="Pfam" id="PF16641">
    <property type="entry name" value="CLIP1_ZNF"/>
    <property type="match status" value="2"/>
</dbReference>
<evidence type="ECO:0000259" key="7">
    <source>
        <dbReference type="Pfam" id="PF16641"/>
    </source>
</evidence>
<comment type="subcellular location">
    <subcellularLocation>
        <location evidence="1">Cytoplasm</location>
        <location evidence="1">Cytoskeleton</location>
    </subcellularLocation>
</comment>
<dbReference type="InterPro" id="IPR032108">
    <property type="entry name" value="CLIP1_ZNF"/>
</dbReference>
<dbReference type="GO" id="GO:0005874">
    <property type="term" value="C:microtubule"/>
    <property type="evidence" value="ECO:0007669"/>
    <property type="project" value="UniProtKB-KW"/>
</dbReference>
<evidence type="ECO:0000256" key="4">
    <source>
        <dbReference type="ARBA" id="ARBA00023054"/>
    </source>
</evidence>
<dbReference type="EMBL" id="CAJPVJ010014099">
    <property type="protein sequence ID" value="CAG2175186.1"/>
    <property type="molecule type" value="Genomic_DNA"/>
</dbReference>
<reference evidence="8" key="1">
    <citation type="submission" date="2020-11" db="EMBL/GenBank/DDBJ databases">
        <authorList>
            <person name="Tran Van P."/>
        </authorList>
    </citation>
    <scope>NUCLEOTIDE SEQUENCE</scope>
</reference>
<dbReference type="EMBL" id="OC928924">
    <property type="protein sequence ID" value="CAD7658000.1"/>
    <property type="molecule type" value="Genomic_DNA"/>
</dbReference>
<feature type="domain" description="CLIP1 zinc knuckle" evidence="7">
    <location>
        <begin position="275"/>
        <end position="291"/>
    </location>
</feature>
<proteinExistence type="predicted"/>
<feature type="domain" description="CLIP1 zinc knuckle" evidence="7">
    <location>
        <begin position="234"/>
        <end position="251"/>
    </location>
</feature>
<evidence type="ECO:0000256" key="3">
    <source>
        <dbReference type="ARBA" id="ARBA00022701"/>
    </source>
</evidence>
<dbReference type="Gene3D" id="4.10.60.10">
    <property type="entry name" value="Zinc finger, CCHC-type"/>
    <property type="match status" value="1"/>
</dbReference>
<dbReference type="AlphaFoldDB" id="A0A7R9MDH6"/>
<evidence type="ECO:0000256" key="1">
    <source>
        <dbReference type="ARBA" id="ARBA00004245"/>
    </source>
</evidence>
<feature type="compositionally biased region" description="Basic and acidic residues" evidence="6">
    <location>
        <begin position="32"/>
        <end position="53"/>
    </location>
</feature>